<reference evidence="2" key="1">
    <citation type="submission" date="2021-01" db="EMBL/GenBank/DDBJ databases">
        <title>Adiantum capillus-veneris genome.</title>
        <authorList>
            <person name="Fang Y."/>
            <person name="Liao Q."/>
        </authorList>
    </citation>
    <scope>NUCLEOTIDE SEQUENCE</scope>
    <source>
        <strain evidence="2">H3</strain>
        <tissue evidence="2">Leaf</tissue>
    </source>
</reference>
<feature type="region of interest" description="Disordered" evidence="1">
    <location>
        <begin position="1"/>
        <end position="28"/>
    </location>
</feature>
<name>A0A9D4Z3S8_ADICA</name>
<organism evidence="2 3">
    <name type="scientific">Adiantum capillus-veneris</name>
    <name type="common">Maidenhair fern</name>
    <dbReference type="NCBI Taxonomy" id="13818"/>
    <lineage>
        <taxon>Eukaryota</taxon>
        <taxon>Viridiplantae</taxon>
        <taxon>Streptophyta</taxon>
        <taxon>Embryophyta</taxon>
        <taxon>Tracheophyta</taxon>
        <taxon>Polypodiopsida</taxon>
        <taxon>Polypodiidae</taxon>
        <taxon>Polypodiales</taxon>
        <taxon>Pteridineae</taxon>
        <taxon>Pteridaceae</taxon>
        <taxon>Vittarioideae</taxon>
        <taxon>Adiantum</taxon>
    </lineage>
</organism>
<comment type="caution">
    <text evidence="2">The sequence shown here is derived from an EMBL/GenBank/DDBJ whole genome shotgun (WGS) entry which is preliminary data.</text>
</comment>
<sequence>MGQGAVIANSEQSKEKQQGKQCPAASSTRPLSTCAHYISPTYLNPHRQLLAHRLQCEGFDFLSHYLQAEVSHFWMPLMHLYTSTDVQKGWTQDDISVCRSLLLSWRILSEEWEGPNSSPLEHVAGNGEMLNDILRHGSHDCFWCFSFERCVLVYLSIPTNNNANEISSTKF</sequence>
<evidence type="ECO:0000313" key="3">
    <source>
        <dbReference type="Proteomes" id="UP000886520"/>
    </source>
</evidence>
<gene>
    <name evidence="2" type="ORF">GOP47_0025696</name>
</gene>
<proteinExistence type="predicted"/>
<evidence type="ECO:0000256" key="1">
    <source>
        <dbReference type="SAM" id="MobiDB-lite"/>
    </source>
</evidence>
<dbReference type="EMBL" id="JABFUD020000025">
    <property type="protein sequence ID" value="KAI5059377.1"/>
    <property type="molecule type" value="Genomic_DNA"/>
</dbReference>
<accession>A0A9D4Z3S8</accession>
<dbReference type="Proteomes" id="UP000886520">
    <property type="component" value="Chromosome 25"/>
</dbReference>
<keyword evidence="3" id="KW-1185">Reference proteome</keyword>
<dbReference type="AlphaFoldDB" id="A0A9D4Z3S8"/>
<protein>
    <submittedName>
        <fullName evidence="2">Uncharacterized protein</fullName>
    </submittedName>
</protein>
<evidence type="ECO:0000313" key="2">
    <source>
        <dbReference type="EMBL" id="KAI5059377.1"/>
    </source>
</evidence>